<dbReference type="OrthoDB" id="1288875at2"/>
<keyword evidence="1" id="KW-0812">Transmembrane</keyword>
<keyword evidence="1" id="KW-1133">Transmembrane helix</keyword>
<accession>A0A023BQ83</accession>
<evidence type="ECO:0000256" key="1">
    <source>
        <dbReference type="SAM" id="Phobius"/>
    </source>
</evidence>
<evidence type="ECO:0000313" key="3">
    <source>
        <dbReference type="EMBL" id="EZH71858.1"/>
    </source>
</evidence>
<evidence type="ECO:0000259" key="2">
    <source>
        <dbReference type="Pfam" id="PF07791"/>
    </source>
</evidence>
<keyword evidence="4" id="KW-1185">Reference proteome</keyword>
<gene>
    <name evidence="3" type="ORF">ATO12_05620</name>
</gene>
<feature type="domain" description="Immunity MXAN-0049 protein" evidence="2">
    <location>
        <begin position="115"/>
        <end position="239"/>
    </location>
</feature>
<name>A0A023BQ83_9FLAO</name>
<feature type="transmembrane region" description="Helical" evidence="1">
    <location>
        <begin position="21"/>
        <end position="43"/>
    </location>
</feature>
<dbReference type="AlphaFoldDB" id="A0A023BQ83"/>
<comment type="caution">
    <text evidence="3">The sequence shown here is derived from an EMBL/GenBank/DDBJ whole genome shotgun (WGS) entry which is preliminary data.</text>
</comment>
<dbReference type="InterPro" id="IPR012433">
    <property type="entry name" value="Imm11"/>
</dbReference>
<dbReference type="eggNOG" id="ENOG502ZD4T">
    <property type="taxonomic scope" value="Bacteria"/>
</dbReference>
<evidence type="ECO:0000313" key="4">
    <source>
        <dbReference type="Proteomes" id="UP000023541"/>
    </source>
</evidence>
<dbReference type="RefSeq" id="WP_131248876.1">
    <property type="nucleotide sequence ID" value="NZ_AQRA01000011.1"/>
</dbReference>
<protein>
    <recommendedName>
        <fullName evidence="2">Immunity MXAN-0049 protein domain-containing protein</fullName>
    </recommendedName>
</protein>
<sequence>MKYIFTVKTIFGRLINTSIDMVGALPCFIGNFILIKMSMYYHLCNPGAMTTYVESINRTQDSLTRGRKIDEDYEDLPYVYTYNEPDHHPLLNIMGNDTIEKIGLSGLIRETGEDHLWEFFETQCIMSKKMYTVLQDCGVDNIQVLPLQFINKNTNEIREDYIVFNILELVSCTKKSESDTLPLGEDFYEFAGSLIDPKKTNGALIFRKEISRGVGGGIFIHEKVANALKEHNIKGVNLIPTRKWQREP</sequence>
<dbReference type="STRING" id="1317122.ATO12_05620"/>
<dbReference type="Pfam" id="PF07791">
    <property type="entry name" value="Imm11"/>
    <property type="match status" value="1"/>
</dbReference>
<dbReference type="Proteomes" id="UP000023541">
    <property type="component" value="Unassembled WGS sequence"/>
</dbReference>
<proteinExistence type="predicted"/>
<organism evidence="3 4">
    <name type="scientific">Aquimarina atlantica</name>
    <dbReference type="NCBI Taxonomy" id="1317122"/>
    <lineage>
        <taxon>Bacteria</taxon>
        <taxon>Pseudomonadati</taxon>
        <taxon>Bacteroidota</taxon>
        <taxon>Flavobacteriia</taxon>
        <taxon>Flavobacteriales</taxon>
        <taxon>Flavobacteriaceae</taxon>
        <taxon>Aquimarina</taxon>
    </lineage>
</organism>
<keyword evidence="1" id="KW-0472">Membrane</keyword>
<dbReference type="EMBL" id="AQRA01000011">
    <property type="protein sequence ID" value="EZH71858.1"/>
    <property type="molecule type" value="Genomic_DNA"/>
</dbReference>
<reference evidence="3 4" key="1">
    <citation type="submission" date="2014-04" db="EMBL/GenBank/DDBJ databases">
        <title>Aquimarina sp. 22II-S11-z7 Genome Sequencing.</title>
        <authorList>
            <person name="Lai Q."/>
        </authorList>
    </citation>
    <scope>NUCLEOTIDE SEQUENCE [LARGE SCALE GENOMIC DNA]</scope>
    <source>
        <strain evidence="3 4">22II-S11-z7</strain>
    </source>
</reference>